<protein>
    <submittedName>
        <fullName evidence="13">TonB-dependent receptor</fullName>
    </submittedName>
</protein>
<dbReference type="InterPro" id="IPR039426">
    <property type="entry name" value="TonB-dep_rcpt-like"/>
</dbReference>
<keyword evidence="4 8" id="KW-0812">Transmembrane</keyword>
<dbReference type="NCBIfam" id="TIGR04056">
    <property type="entry name" value="OMP_RagA_SusC"/>
    <property type="match status" value="1"/>
</dbReference>
<dbReference type="EMBL" id="SZQL01000001">
    <property type="protein sequence ID" value="TKK71875.1"/>
    <property type="molecule type" value="Genomic_DNA"/>
</dbReference>
<keyword evidence="5 9" id="KW-0798">TonB box</keyword>
<feature type="signal peptide" evidence="10">
    <location>
        <begin position="1"/>
        <end position="22"/>
    </location>
</feature>
<dbReference type="SUPFAM" id="SSF49464">
    <property type="entry name" value="Carboxypeptidase regulatory domain-like"/>
    <property type="match status" value="1"/>
</dbReference>
<sequence length="1016" mass="111041">MKQQKTLFLTLILLLCTSWLLAQQSITGTVTDSIGNRLQSVSVLVPGTSVGTTTNENGNFSITVPQGTTQLDFSLVGYKKQTVAIGTKTDLIVTMLPVPNGLADVVVVGYGVQRKRDVTGTISSVSGDALKNIPVSNSAQALQGRAAGVNIVRTDGAPGSVPTIRIRGTGTINSADPLVVIDGVPAGSLNDVNPNDIASIEILKDASSSAIYGTRAANGVVLVTTKKGNFGEQLKASVNLYTGTSKAIKYLDLLTAPDLAMLKKEAYTNDGLTVPGIWSDPYYATQRTDWQRALLGTGKTNNADVALRGGSSNSTYSFSGNYYDEQGLIPNSYFKRYSARINSEHRLFKIIRVGENFLYSNTQGNAPDTRSTQTGTVWSALRFNPAIPVKNEDGSWGTSKADNELGDINNPVMTAVDPDIKNTNNNILTNAYIEIDIVKGLRARANFGYSQNQYVGYNFTPAEPEQTRSITLATLSQGEAHSSSLLEEYTITYNNTFAKDHSVNFTGGYSAQTFKSSNFGASRNGFDDPSDPLRNLNNGNPAYQYNYGSKGVKSGLASYFGRLNYSYKSKYLLTLTMRADGSSKFPVNEQWGYFPAFSAGWRISDEAFFKNNIHFINDLKLTGGWGELGNQAVPDLQYLAIIGTNQNYNFDNTPVNGVAVTSLANPNITWERAQMTNISLEFGLLQNKIIGTLTYFDKNTKDMLIPYPLTETYGIAAIPNQNIGTLNNRGIEVELNYQNKVGDFTYSIGANASFIKNKVTFLYGDKDNYIGSVLYGRQALETSRTYEGQPIASFYGFKTAGLYQNQKEIDEDANIANDDKTNIKPGDVRFVDQNNDGKIDDQDRIYLGNPNPKAVFGINGNAGYKNFDLSFSFAGVSGVSLYNADRVAGLDATGVFNWYADQLNRWHGEGTSNTVPRLTKENLHNNYRSSDLWVEDGSYIALKNIALGYTFNQLHAGATKLPDVRLYVSCYNAFYITKYTGFTPELGYTDGNRQRGVDVAQYPSARTFTVGASINF</sequence>
<name>A0A4U3L924_9BACT</name>
<keyword evidence="13" id="KW-0675">Receptor</keyword>
<proteinExistence type="inferred from homology"/>
<dbReference type="NCBIfam" id="TIGR04057">
    <property type="entry name" value="SusC_RagA_signa"/>
    <property type="match status" value="1"/>
</dbReference>
<keyword evidence="3 8" id="KW-1134">Transmembrane beta strand</keyword>
<dbReference type="InterPro" id="IPR023997">
    <property type="entry name" value="TonB-dep_OMP_SusC/RagA_CS"/>
</dbReference>
<dbReference type="InterPro" id="IPR012910">
    <property type="entry name" value="Plug_dom"/>
</dbReference>
<evidence type="ECO:0000256" key="2">
    <source>
        <dbReference type="ARBA" id="ARBA00022448"/>
    </source>
</evidence>
<gene>
    <name evidence="13" type="ORF">FC093_02330</name>
</gene>
<evidence type="ECO:0000259" key="11">
    <source>
        <dbReference type="Pfam" id="PF00593"/>
    </source>
</evidence>
<keyword evidence="14" id="KW-1185">Reference proteome</keyword>
<evidence type="ECO:0000313" key="13">
    <source>
        <dbReference type="EMBL" id="TKK71875.1"/>
    </source>
</evidence>
<feature type="chain" id="PRO_5020615115" evidence="10">
    <location>
        <begin position="23"/>
        <end position="1016"/>
    </location>
</feature>
<dbReference type="Pfam" id="PF00593">
    <property type="entry name" value="TonB_dep_Rec_b-barrel"/>
    <property type="match status" value="1"/>
</dbReference>
<dbReference type="Gene3D" id="2.170.130.10">
    <property type="entry name" value="TonB-dependent receptor, plug domain"/>
    <property type="match status" value="1"/>
</dbReference>
<reference evidence="13 14" key="1">
    <citation type="submission" date="2019-05" db="EMBL/GenBank/DDBJ databases">
        <title>Panacibacter sp. strain 17mud1-8 Genome sequencing and assembly.</title>
        <authorList>
            <person name="Chhetri G."/>
        </authorList>
    </citation>
    <scope>NUCLEOTIDE SEQUENCE [LARGE SCALE GENOMIC DNA]</scope>
    <source>
        <strain evidence="13 14">17mud1-8</strain>
    </source>
</reference>
<keyword evidence="6 8" id="KW-0472">Membrane</keyword>
<organism evidence="13 14">
    <name type="scientific">Ilyomonas limi</name>
    <dbReference type="NCBI Taxonomy" id="2575867"/>
    <lineage>
        <taxon>Bacteria</taxon>
        <taxon>Pseudomonadati</taxon>
        <taxon>Bacteroidota</taxon>
        <taxon>Chitinophagia</taxon>
        <taxon>Chitinophagales</taxon>
        <taxon>Chitinophagaceae</taxon>
        <taxon>Ilyomonas</taxon>
    </lineage>
</organism>
<dbReference type="InterPro" id="IPR000531">
    <property type="entry name" value="Beta-barrel_TonB"/>
</dbReference>
<evidence type="ECO:0000256" key="8">
    <source>
        <dbReference type="PROSITE-ProRule" id="PRU01360"/>
    </source>
</evidence>
<dbReference type="InterPro" id="IPR023996">
    <property type="entry name" value="TonB-dep_OMP_SusC/RagA"/>
</dbReference>
<dbReference type="Gene3D" id="2.60.40.1120">
    <property type="entry name" value="Carboxypeptidase-like, regulatory domain"/>
    <property type="match status" value="1"/>
</dbReference>
<dbReference type="InterPro" id="IPR037066">
    <property type="entry name" value="Plug_dom_sf"/>
</dbReference>
<dbReference type="OrthoDB" id="9768177at2"/>
<evidence type="ECO:0000259" key="12">
    <source>
        <dbReference type="Pfam" id="PF07715"/>
    </source>
</evidence>
<keyword evidence="2 8" id="KW-0813">Transport</keyword>
<evidence type="ECO:0000256" key="1">
    <source>
        <dbReference type="ARBA" id="ARBA00004571"/>
    </source>
</evidence>
<dbReference type="RefSeq" id="WP_137260115.1">
    <property type="nucleotide sequence ID" value="NZ_SZQL01000001.1"/>
</dbReference>
<dbReference type="InterPro" id="IPR036942">
    <property type="entry name" value="Beta-barrel_TonB_sf"/>
</dbReference>
<evidence type="ECO:0000256" key="4">
    <source>
        <dbReference type="ARBA" id="ARBA00022692"/>
    </source>
</evidence>
<comment type="similarity">
    <text evidence="8 9">Belongs to the TonB-dependent receptor family.</text>
</comment>
<feature type="domain" description="TonB-dependent receptor-like beta-barrel" evidence="11">
    <location>
        <begin position="360"/>
        <end position="972"/>
    </location>
</feature>
<dbReference type="Gene3D" id="2.40.170.20">
    <property type="entry name" value="TonB-dependent receptor, beta-barrel domain"/>
    <property type="match status" value="1"/>
</dbReference>
<keyword evidence="10" id="KW-0732">Signal</keyword>
<evidence type="ECO:0000256" key="3">
    <source>
        <dbReference type="ARBA" id="ARBA00022452"/>
    </source>
</evidence>
<evidence type="ECO:0000256" key="7">
    <source>
        <dbReference type="ARBA" id="ARBA00023237"/>
    </source>
</evidence>
<dbReference type="GO" id="GO:0009279">
    <property type="term" value="C:cell outer membrane"/>
    <property type="evidence" value="ECO:0007669"/>
    <property type="project" value="UniProtKB-SubCell"/>
</dbReference>
<dbReference type="InterPro" id="IPR008969">
    <property type="entry name" value="CarboxyPept-like_regulatory"/>
</dbReference>
<feature type="domain" description="TonB-dependent receptor plug" evidence="12">
    <location>
        <begin position="115"/>
        <end position="220"/>
    </location>
</feature>
<evidence type="ECO:0000256" key="9">
    <source>
        <dbReference type="RuleBase" id="RU003357"/>
    </source>
</evidence>
<comment type="subcellular location">
    <subcellularLocation>
        <location evidence="1 8">Cell outer membrane</location>
        <topology evidence="1 8">Multi-pass membrane protein</topology>
    </subcellularLocation>
</comment>
<dbReference type="PROSITE" id="PS52016">
    <property type="entry name" value="TONB_DEPENDENT_REC_3"/>
    <property type="match status" value="1"/>
</dbReference>
<keyword evidence="7 8" id="KW-0998">Cell outer membrane</keyword>
<dbReference type="Proteomes" id="UP000305848">
    <property type="component" value="Unassembled WGS sequence"/>
</dbReference>
<dbReference type="Pfam" id="PF07715">
    <property type="entry name" value="Plug"/>
    <property type="match status" value="1"/>
</dbReference>
<dbReference type="SUPFAM" id="SSF56935">
    <property type="entry name" value="Porins"/>
    <property type="match status" value="1"/>
</dbReference>
<evidence type="ECO:0000256" key="5">
    <source>
        <dbReference type="ARBA" id="ARBA00023077"/>
    </source>
</evidence>
<comment type="caution">
    <text evidence="13">The sequence shown here is derived from an EMBL/GenBank/DDBJ whole genome shotgun (WGS) entry which is preliminary data.</text>
</comment>
<evidence type="ECO:0000256" key="10">
    <source>
        <dbReference type="SAM" id="SignalP"/>
    </source>
</evidence>
<dbReference type="Pfam" id="PF13715">
    <property type="entry name" value="CarbopepD_reg_2"/>
    <property type="match status" value="1"/>
</dbReference>
<dbReference type="AlphaFoldDB" id="A0A4U3L924"/>
<accession>A0A4U3L924</accession>
<evidence type="ECO:0000313" key="14">
    <source>
        <dbReference type="Proteomes" id="UP000305848"/>
    </source>
</evidence>
<evidence type="ECO:0000256" key="6">
    <source>
        <dbReference type="ARBA" id="ARBA00023136"/>
    </source>
</evidence>